<dbReference type="Pfam" id="PF18765">
    <property type="entry name" value="Polbeta"/>
    <property type="match status" value="1"/>
</dbReference>
<proteinExistence type="predicted"/>
<name>A0AAW6QUI9_9GAMM</name>
<dbReference type="RefSeq" id="WP_279254792.1">
    <property type="nucleotide sequence ID" value="NZ_SUNE01000003.1"/>
</dbReference>
<dbReference type="Gene3D" id="3.30.460.10">
    <property type="entry name" value="Beta Polymerase, domain 2"/>
    <property type="match status" value="1"/>
</dbReference>
<reference evidence="2" key="1">
    <citation type="journal article" date="2019" name="Int J Environ Res Public Health">
        <title>Characterization of Chromosome-Mediated BlaOXA-894 in Shewanella xiamenensis Isolated from Pig Wastewater.</title>
        <authorList>
            <person name="Zou H."/>
            <person name="Zhou Z."/>
            <person name="Xia H."/>
            <person name="Zhao Q."/>
            <person name="Li X."/>
        </authorList>
    </citation>
    <scope>NUCLEOTIDE SEQUENCE</scope>
    <source>
        <strain evidence="2">2015oxa</strain>
    </source>
</reference>
<dbReference type="CDD" id="cd05403">
    <property type="entry name" value="NT_KNTase_like"/>
    <property type="match status" value="1"/>
</dbReference>
<feature type="domain" description="Polymerase beta nucleotidyltransferase" evidence="1">
    <location>
        <begin position="12"/>
        <end position="109"/>
    </location>
</feature>
<dbReference type="Proteomes" id="UP001152518">
    <property type="component" value="Unassembled WGS sequence"/>
</dbReference>
<dbReference type="SUPFAM" id="SSF81301">
    <property type="entry name" value="Nucleotidyltransferase"/>
    <property type="match status" value="1"/>
</dbReference>
<evidence type="ECO:0000259" key="1">
    <source>
        <dbReference type="Pfam" id="PF18765"/>
    </source>
</evidence>
<accession>A0AAW6QUI9</accession>
<dbReference type="PANTHER" id="PTHR43852:SF3">
    <property type="entry name" value="NUCLEOTIDYLTRANSFERASE"/>
    <property type="match status" value="1"/>
</dbReference>
<dbReference type="InterPro" id="IPR041633">
    <property type="entry name" value="Polbeta"/>
</dbReference>
<comment type="caution">
    <text evidence="2">The sequence shown here is derived from an EMBL/GenBank/DDBJ whole genome shotgun (WGS) entry which is preliminary data.</text>
</comment>
<evidence type="ECO:0000313" key="2">
    <source>
        <dbReference type="EMBL" id="MDG5899351.1"/>
    </source>
</evidence>
<organism evidence="2">
    <name type="scientific">Shewanella xiamenensis</name>
    <dbReference type="NCBI Taxonomy" id="332186"/>
    <lineage>
        <taxon>Bacteria</taxon>
        <taxon>Pseudomonadati</taxon>
        <taxon>Pseudomonadota</taxon>
        <taxon>Gammaproteobacteria</taxon>
        <taxon>Alteromonadales</taxon>
        <taxon>Shewanellaceae</taxon>
        <taxon>Shewanella</taxon>
    </lineage>
</organism>
<dbReference type="EMBL" id="SUNE01000003">
    <property type="protein sequence ID" value="MDG5899351.1"/>
    <property type="molecule type" value="Genomic_DNA"/>
</dbReference>
<gene>
    <name evidence="2" type="ORF">E2650_05425</name>
</gene>
<sequence length="132" mass="14829">MTIEQSQYFLQLRALAASHPEVAVLWLYGSQAKGNASKHSDWDLAVAFDPIKAESVLDTRIRAELLAMNWQRALGLPEGKLSVVDINLAPIPLAFGIINANKLIFSRDEGRRMQEESRIMSQMELDYLAQSQ</sequence>
<dbReference type="InterPro" id="IPR052930">
    <property type="entry name" value="TA_antitoxin_MntA"/>
</dbReference>
<dbReference type="PANTHER" id="PTHR43852">
    <property type="entry name" value="NUCLEOTIDYLTRANSFERASE"/>
    <property type="match status" value="1"/>
</dbReference>
<protein>
    <submittedName>
        <fullName evidence="2">Nucleotidyltransferase domain-containing protein</fullName>
    </submittedName>
</protein>
<dbReference type="AlphaFoldDB" id="A0AAW6QUI9"/>
<reference evidence="2" key="2">
    <citation type="submission" date="2019-04" db="EMBL/GenBank/DDBJ databases">
        <authorList>
            <person name="Zou H."/>
        </authorList>
    </citation>
    <scope>NUCLEOTIDE SEQUENCE</scope>
    <source>
        <strain evidence="2">2015oxa</strain>
    </source>
</reference>
<dbReference type="InterPro" id="IPR043519">
    <property type="entry name" value="NT_sf"/>
</dbReference>
<dbReference type="NCBIfam" id="NF047752">
    <property type="entry name" value="MntA_antitoxin"/>
    <property type="match status" value="1"/>
</dbReference>